<organism evidence="8 9">
    <name type="scientific">Tetraodon nigroviridis</name>
    <name type="common">Spotted green pufferfish</name>
    <name type="synonym">Chelonodon nigroviridis</name>
    <dbReference type="NCBI Taxonomy" id="99883"/>
    <lineage>
        <taxon>Eukaryota</taxon>
        <taxon>Metazoa</taxon>
        <taxon>Chordata</taxon>
        <taxon>Craniata</taxon>
        <taxon>Vertebrata</taxon>
        <taxon>Euteleostomi</taxon>
        <taxon>Actinopterygii</taxon>
        <taxon>Neopterygii</taxon>
        <taxon>Teleostei</taxon>
        <taxon>Neoteleostei</taxon>
        <taxon>Acanthomorphata</taxon>
        <taxon>Eupercaria</taxon>
        <taxon>Tetraodontiformes</taxon>
        <taxon>Tetradontoidea</taxon>
        <taxon>Tetraodontidae</taxon>
        <taxon>Tetraodon</taxon>
    </lineage>
</organism>
<dbReference type="GO" id="GO:0003796">
    <property type="term" value="F:lysozyme activity"/>
    <property type="evidence" value="ECO:0007669"/>
    <property type="project" value="UniProtKB-UniRule"/>
</dbReference>
<evidence type="ECO:0000256" key="4">
    <source>
        <dbReference type="ARBA" id="ARBA00016485"/>
    </source>
</evidence>
<keyword evidence="6 7" id="KW-0326">Glycosidase</keyword>
<evidence type="ECO:0000256" key="6">
    <source>
        <dbReference type="ARBA" id="ARBA00023295"/>
    </source>
</evidence>
<dbReference type="GeneTree" id="ENSGT00390000017614"/>
<accession>H3CFI4</accession>
<dbReference type="Gene3D" id="1.10.530.10">
    <property type="match status" value="1"/>
</dbReference>
<dbReference type="GO" id="GO:0009253">
    <property type="term" value="P:peptidoglycan catabolic process"/>
    <property type="evidence" value="ECO:0007669"/>
    <property type="project" value="InterPro"/>
</dbReference>
<reference evidence="8" key="3">
    <citation type="submission" date="2025-09" db="UniProtKB">
        <authorList>
            <consortium name="Ensembl"/>
        </authorList>
    </citation>
    <scope>IDENTIFICATION</scope>
</reference>
<dbReference type="SUPFAM" id="SSF53955">
    <property type="entry name" value="Lysozyme-like"/>
    <property type="match status" value="1"/>
</dbReference>
<dbReference type="InterPro" id="IPR023346">
    <property type="entry name" value="Lysozyme-like_dom_sf"/>
</dbReference>
<dbReference type="InterPro" id="IPR002152">
    <property type="entry name" value="Glyco_hydro_23"/>
</dbReference>
<dbReference type="AlphaFoldDB" id="H3CFI4"/>
<dbReference type="InParanoid" id="H3CFI4"/>
<dbReference type="GO" id="GO:0031640">
    <property type="term" value="P:killing of cells of another organism"/>
    <property type="evidence" value="ECO:0007669"/>
    <property type="project" value="UniProtKB-KW"/>
</dbReference>
<dbReference type="EC" id="3.2.1.17" evidence="3 7"/>
<evidence type="ECO:0000256" key="1">
    <source>
        <dbReference type="ARBA" id="ARBA00000632"/>
    </source>
</evidence>
<protein>
    <recommendedName>
        <fullName evidence="4 7">Lysozyme g</fullName>
        <ecNumber evidence="3 7">3.2.1.17</ecNumber>
    </recommendedName>
</protein>
<keyword evidence="5" id="KW-0929">Antimicrobial</keyword>
<evidence type="ECO:0000313" key="8">
    <source>
        <dbReference type="Ensembl" id="ENSTNIP00000007008.1"/>
    </source>
</evidence>
<dbReference type="Ensembl" id="ENSTNIT00000007163.1">
    <property type="protein sequence ID" value="ENSTNIP00000007008.1"/>
    <property type="gene ID" value="ENSTNIG00000004373.1"/>
</dbReference>
<evidence type="ECO:0000256" key="7">
    <source>
        <dbReference type="PIRNR" id="PIRNR001065"/>
    </source>
</evidence>
<dbReference type="GO" id="GO:0005576">
    <property type="term" value="C:extracellular region"/>
    <property type="evidence" value="ECO:0007669"/>
    <property type="project" value="TreeGrafter"/>
</dbReference>
<dbReference type="PRINTS" id="PR00749">
    <property type="entry name" value="LYSOZYMEG"/>
</dbReference>
<dbReference type="GO" id="GO:0050830">
    <property type="term" value="P:defense response to Gram-positive bacterium"/>
    <property type="evidence" value="ECO:0007669"/>
    <property type="project" value="TreeGrafter"/>
</dbReference>
<keyword evidence="7" id="KW-0378">Hydrolase</keyword>
<dbReference type="OMA" id="HINQCSN"/>
<proteinExistence type="inferred from homology"/>
<keyword evidence="5" id="KW-0081">Bacteriolytic enzyme</keyword>
<dbReference type="PIRSF" id="PIRSF001065">
    <property type="entry name" value="Lysozyme_g"/>
    <property type="match status" value="1"/>
</dbReference>
<reference evidence="8" key="2">
    <citation type="submission" date="2025-08" db="UniProtKB">
        <authorList>
            <consortium name="Ensembl"/>
        </authorList>
    </citation>
    <scope>IDENTIFICATION</scope>
</reference>
<evidence type="ECO:0000256" key="3">
    <source>
        <dbReference type="ARBA" id="ARBA00012732"/>
    </source>
</evidence>
<dbReference type="Proteomes" id="UP000007303">
    <property type="component" value="Unassembled WGS sequence"/>
</dbReference>
<dbReference type="PANTHER" id="PTHR31698">
    <property type="entry name" value="LYSOZYME G FAMILY MEMBER"/>
    <property type="match status" value="1"/>
</dbReference>
<evidence type="ECO:0000313" key="9">
    <source>
        <dbReference type="Proteomes" id="UP000007303"/>
    </source>
</evidence>
<dbReference type="PANTHER" id="PTHR31698:SF8">
    <property type="entry name" value="LYSOZYME G-RELATED"/>
    <property type="match status" value="1"/>
</dbReference>
<keyword evidence="9" id="KW-1185">Reference proteome</keyword>
<reference evidence="9" key="1">
    <citation type="journal article" date="2004" name="Nature">
        <title>Genome duplication in the teleost fish Tetraodon nigroviridis reveals the early vertebrate proto-karyotype.</title>
        <authorList>
            <person name="Jaillon O."/>
            <person name="Aury J.-M."/>
            <person name="Brunet F."/>
            <person name="Petit J.-L."/>
            <person name="Stange-Thomann N."/>
            <person name="Mauceli E."/>
            <person name="Bouneau L."/>
            <person name="Fischer C."/>
            <person name="Ozouf-Costaz C."/>
            <person name="Bernot A."/>
            <person name="Nicaud S."/>
            <person name="Jaffe D."/>
            <person name="Fisher S."/>
            <person name="Lutfalla G."/>
            <person name="Dossat C."/>
            <person name="Segurens B."/>
            <person name="Dasilva C."/>
            <person name="Salanoubat M."/>
            <person name="Levy M."/>
            <person name="Boudet N."/>
            <person name="Castellano S."/>
            <person name="Anthouard V."/>
            <person name="Jubin C."/>
            <person name="Castelli V."/>
            <person name="Katinka M."/>
            <person name="Vacherie B."/>
            <person name="Biemont C."/>
            <person name="Skalli Z."/>
            <person name="Cattolico L."/>
            <person name="Poulain J."/>
            <person name="De Berardinis V."/>
            <person name="Cruaud C."/>
            <person name="Duprat S."/>
            <person name="Brottier P."/>
            <person name="Coutanceau J.-P."/>
            <person name="Gouzy J."/>
            <person name="Parra G."/>
            <person name="Lardier G."/>
            <person name="Chapple C."/>
            <person name="McKernan K.J."/>
            <person name="McEwan P."/>
            <person name="Bosak S."/>
            <person name="Kellis M."/>
            <person name="Volff J.-N."/>
            <person name="Guigo R."/>
            <person name="Zody M.C."/>
            <person name="Mesirov J."/>
            <person name="Lindblad-Toh K."/>
            <person name="Birren B."/>
            <person name="Nusbaum C."/>
            <person name="Kahn D."/>
            <person name="Robinson-Rechavi M."/>
            <person name="Laudet V."/>
            <person name="Schachter V."/>
            <person name="Quetier F."/>
            <person name="Saurin W."/>
            <person name="Scarpelli C."/>
            <person name="Wincker P."/>
            <person name="Lander E.S."/>
            <person name="Weissenbach J."/>
            <person name="Roest Crollius H."/>
        </authorList>
    </citation>
    <scope>NUCLEOTIDE SEQUENCE [LARGE SCALE GENOMIC DNA]</scope>
</reference>
<comment type="similarity">
    <text evidence="2 7">Belongs to the glycosyl hydrolase 23 family.</text>
</comment>
<dbReference type="HOGENOM" id="CLU_089081_1_0_1"/>
<sequence length="189" mass="20674">RTDEYGHTTCLETSGASEDTAIANGLRVRGTEASNILAAKDLKKMKKFKDDITSVGQRLGVEPALIAAIISRQSQAGTNLSTSGYGVSDPNCFGLMQINKHYHAVKGNAYSSEHIDQGVTFLIQLIKTMRRTRPDWSKEQQLKGALACYVAGEERVLALSYEDLDSVTPSKDFSSDVVARAHWFAQNGF</sequence>
<name>H3CFI4_TETNG</name>
<evidence type="ECO:0000256" key="2">
    <source>
        <dbReference type="ARBA" id="ARBA00008902"/>
    </source>
</evidence>
<dbReference type="CDD" id="cd01021">
    <property type="entry name" value="GEWL"/>
    <property type="match status" value="1"/>
</dbReference>
<comment type="catalytic activity">
    <reaction evidence="1 7">
        <text>Hydrolysis of (1-&gt;4)-beta-linkages between N-acetylmuramic acid and N-acetyl-D-glucosamine residues in a peptidoglycan and between N-acetyl-D-glucosamine residues in chitodextrins.</text>
        <dbReference type="EC" id="3.2.1.17"/>
    </reaction>
</comment>
<evidence type="ECO:0000256" key="5">
    <source>
        <dbReference type="ARBA" id="ARBA00022638"/>
    </source>
</evidence>